<evidence type="ECO:0000256" key="1">
    <source>
        <dbReference type="SAM" id="MobiDB-lite"/>
    </source>
</evidence>
<feature type="compositionally biased region" description="Basic and acidic residues" evidence="1">
    <location>
        <begin position="26"/>
        <end position="46"/>
    </location>
</feature>
<name>A0AAD9UTR8_ACRCE</name>
<reference evidence="2" key="1">
    <citation type="journal article" date="2023" name="G3 (Bethesda)">
        <title>Whole genome assembly and annotation of the endangered Caribbean coral Acropora cervicornis.</title>
        <authorList>
            <person name="Selwyn J.D."/>
            <person name="Vollmer S.V."/>
        </authorList>
    </citation>
    <scope>NUCLEOTIDE SEQUENCE</scope>
    <source>
        <strain evidence="2">K2</strain>
    </source>
</reference>
<dbReference type="AlphaFoldDB" id="A0AAD9UTR8"/>
<evidence type="ECO:0000313" key="3">
    <source>
        <dbReference type="Proteomes" id="UP001249851"/>
    </source>
</evidence>
<accession>A0AAD9UTR8</accession>
<organism evidence="2 3">
    <name type="scientific">Acropora cervicornis</name>
    <name type="common">Staghorn coral</name>
    <dbReference type="NCBI Taxonomy" id="6130"/>
    <lineage>
        <taxon>Eukaryota</taxon>
        <taxon>Metazoa</taxon>
        <taxon>Cnidaria</taxon>
        <taxon>Anthozoa</taxon>
        <taxon>Hexacorallia</taxon>
        <taxon>Scleractinia</taxon>
        <taxon>Astrocoeniina</taxon>
        <taxon>Acroporidae</taxon>
        <taxon>Acropora</taxon>
    </lineage>
</organism>
<dbReference type="EMBL" id="JARQWQ010000123">
    <property type="protein sequence ID" value="KAK2549618.1"/>
    <property type="molecule type" value="Genomic_DNA"/>
</dbReference>
<feature type="region of interest" description="Disordered" evidence="1">
    <location>
        <begin position="180"/>
        <end position="201"/>
    </location>
</feature>
<dbReference type="Proteomes" id="UP001249851">
    <property type="component" value="Unassembled WGS sequence"/>
</dbReference>
<protein>
    <submittedName>
        <fullName evidence="2">Uncharacterized protein</fullName>
    </submittedName>
</protein>
<feature type="compositionally biased region" description="Basic and acidic residues" evidence="1">
    <location>
        <begin position="184"/>
        <end position="201"/>
    </location>
</feature>
<proteinExistence type="predicted"/>
<gene>
    <name evidence="2" type="ORF">P5673_029868</name>
</gene>
<reference evidence="2" key="2">
    <citation type="journal article" date="2023" name="Science">
        <title>Genomic signatures of disease resistance in endangered staghorn corals.</title>
        <authorList>
            <person name="Vollmer S.V."/>
            <person name="Selwyn J.D."/>
            <person name="Despard B.A."/>
            <person name="Roesel C.L."/>
        </authorList>
    </citation>
    <scope>NUCLEOTIDE SEQUENCE</scope>
    <source>
        <strain evidence="2">K2</strain>
    </source>
</reference>
<feature type="region of interest" description="Disordered" evidence="1">
    <location>
        <begin position="22"/>
        <end position="65"/>
    </location>
</feature>
<evidence type="ECO:0000313" key="2">
    <source>
        <dbReference type="EMBL" id="KAK2549618.1"/>
    </source>
</evidence>
<keyword evidence="3" id="KW-1185">Reference proteome</keyword>
<comment type="caution">
    <text evidence="2">The sequence shown here is derived from an EMBL/GenBank/DDBJ whole genome shotgun (WGS) entry which is preliminary data.</text>
</comment>
<sequence>MGTFSKIDTVKLPRISQIDCLPQNRLDPEEFEQARREKKIGEEKKQHMSQTSASKGRKGTGLTSRLLPPISQISLGGRQLPEETSIHGEGSKLPPISQVSCLGGYVDEKNLFIKPIKSRIRDSDSDFIKLSKCGGQKDLLCYSVDRERSRDGEANAKELPRSTRYIPGVTSEADRRWRPSHWSDFTRQKPVPHGDNRMVWR</sequence>